<reference evidence="9 10" key="1">
    <citation type="submission" date="2022-12" db="EMBL/GenBank/DDBJ databases">
        <title>Chromosome-level genome assembly of true bugs.</title>
        <authorList>
            <person name="Ma L."/>
            <person name="Li H."/>
        </authorList>
    </citation>
    <scope>NUCLEOTIDE SEQUENCE [LARGE SCALE GENOMIC DNA]</scope>
    <source>
        <strain evidence="9">Lab_2022b</strain>
    </source>
</reference>
<evidence type="ECO:0000313" key="10">
    <source>
        <dbReference type="Proteomes" id="UP001461498"/>
    </source>
</evidence>
<keyword evidence="10" id="KW-1185">Reference proteome</keyword>
<dbReference type="Pfam" id="PF04572">
    <property type="entry name" value="Gb3_synth"/>
    <property type="match status" value="1"/>
</dbReference>
<dbReference type="InterPro" id="IPR007577">
    <property type="entry name" value="GlycoTrfase_DXD_sugar-bd_CS"/>
</dbReference>
<evidence type="ECO:0000313" key="9">
    <source>
        <dbReference type="EMBL" id="KAK9507162.1"/>
    </source>
</evidence>
<keyword evidence="5" id="KW-0333">Golgi apparatus</keyword>
<dbReference type="Proteomes" id="UP001461498">
    <property type="component" value="Unassembled WGS sequence"/>
</dbReference>
<dbReference type="GO" id="GO:0000139">
    <property type="term" value="C:Golgi membrane"/>
    <property type="evidence" value="ECO:0007669"/>
    <property type="project" value="UniProtKB-SubCell"/>
</dbReference>
<gene>
    <name evidence="9" type="ORF">O3M35_007074</name>
</gene>
<dbReference type="Pfam" id="PF04488">
    <property type="entry name" value="Gly_transf_sug"/>
    <property type="match status" value="1"/>
</dbReference>
<evidence type="ECO:0000256" key="1">
    <source>
        <dbReference type="ARBA" id="ARBA00004323"/>
    </source>
</evidence>
<evidence type="ECO:0000256" key="2">
    <source>
        <dbReference type="ARBA" id="ARBA00009003"/>
    </source>
</evidence>
<dbReference type="InterPro" id="IPR029044">
    <property type="entry name" value="Nucleotide-diphossugar_trans"/>
</dbReference>
<dbReference type="InterPro" id="IPR007652">
    <property type="entry name" value="A1-4-GlycosylTfrase_dom"/>
</dbReference>
<dbReference type="AlphaFoldDB" id="A0AAW1DDR7"/>
<comment type="subcellular location">
    <subcellularLocation>
        <location evidence="1">Golgi apparatus membrane</location>
        <topology evidence="1">Single-pass type II membrane protein</topology>
    </subcellularLocation>
</comment>
<sequence length="376" mass="43958">MQLKEIFLINKADMFPVKFRKSKGECKLMSLSRLNKRCRLLIIMLIIMLIILISHYRHLLHKPVELHLQKMPFVSDKNIFFIETSCIFNTKVRPGRLHLNTKQVCSIYSAAILNPTRSVILYHSCPLLQNYYEKSSNAVKQILKLPNVYIMNTKFETLVRDFLLKNISHDLKKSKLNRKYAPDILKLSLIHQFGGVFMDLNFISLRSLDSLDSNFIACESNEKFTSSIFQLDYKDIGSEFIETMMQDLEESYVSDKTITNLEDLITRNYFQYCNIPAVNCSKIAKGNYIGEYTSKKCGITVYNAKTFFPIDYRQWETLIDPQYAEQIWKNISDSITLYTWKYLANDVNIVKGEFSAYELIVKKYCSEVYDSIGEEF</sequence>
<proteinExistence type="inferred from homology"/>
<evidence type="ECO:0000256" key="4">
    <source>
        <dbReference type="ARBA" id="ARBA00022679"/>
    </source>
</evidence>
<dbReference type="PANTHER" id="PTHR12042">
    <property type="entry name" value="LACTOSYLCERAMIDE 4-ALPHA-GALACTOSYLTRANSFERASE ALPHA- 1,4-GALACTOSYLTRANSFERASE"/>
    <property type="match status" value="1"/>
</dbReference>
<comment type="caution">
    <text evidence="9">The sequence shown here is derived from an EMBL/GenBank/DDBJ whole genome shotgun (WGS) entry which is preliminary data.</text>
</comment>
<evidence type="ECO:0000256" key="7">
    <source>
        <dbReference type="SAM" id="Phobius"/>
    </source>
</evidence>
<keyword evidence="6 7" id="KW-0472">Membrane</keyword>
<feature type="transmembrane region" description="Helical" evidence="7">
    <location>
        <begin position="38"/>
        <end position="56"/>
    </location>
</feature>
<dbReference type="SUPFAM" id="SSF53448">
    <property type="entry name" value="Nucleotide-diphospho-sugar transferases"/>
    <property type="match status" value="1"/>
</dbReference>
<evidence type="ECO:0000259" key="8">
    <source>
        <dbReference type="Pfam" id="PF04572"/>
    </source>
</evidence>
<name>A0AAW1DDR7_9HEMI</name>
<dbReference type="Gene3D" id="3.90.550.20">
    <property type="match status" value="1"/>
</dbReference>
<evidence type="ECO:0000256" key="6">
    <source>
        <dbReference type="ARBA" id="ARBA00023136"/>
    </source>
</evidence>
<dbReference type="EMBL" id="JAPXFL010000004">
    <property type="protein sequence ID" value="KAK9507162.1"/>
    <property type="molecule type" value="Genomic_DNA"/>
</dbReference>
<keyword evidence="7" id="KW-0812">Transmembrane</keyword>
<keyword evidence="3" id="KW-0328">Glycosyltransferase</keyword>
<dbReference type="GO" id="GO:0006688">
    <property type="term" value="P:glycosphingolipid biosynthetic process"/>
    <property type="evidence" value="ECO:0007669"/>
    <property type="project" value="TreeGrafter"/>
</dbReference>
<comment type="similarity">
    <text evidence="2">Belongs to the glycosyltransferase 32 family.</text>
</comment>
<keyword evidence="4" id="KW-0808">Transferase</keyword>
<dbReference type="PANTHER" id="PTHR12042:SF21">
    <property type="entry name" value="ALPHA1,4-GALACTOSYLTRANSFERASE 1-RELATED"/>
    <property type="match status" value="1"/>
</dbReference>
<protein>
    <recommendedName>
        <fullName evidence="8">Alpha 1,4-glycosyltransferase domain-containing protein</fullName>
    </recommendedName>
</protein>
<evidence type="ECO:0000256" key="3">
    <source>
        <dbReference type="ARBA" id="ARBA00022676"/>
    </source>
</evidence>
<dbReference type="InterPro" id="IPR051981">
    <property type="entry name" value="Glycosyltransf_32"/>
</dbReference>
<feature type="domain" description="Alpha 1,4-glycosyltransferase" evidence="8">
    <location>
        <begin position="235"/>
        <end position="371"/>
    </location>
</feature>
<organism evidence="9 10">
    <name type="scientific">Rhynocoris fuscipes</name>
    <dbReference type="NCBI Taxonomy" id="488301"/>
    <lineage>
        <taxon>Eukaryota</taxon>
        <taxon>Metazoa</taxon>
        <taxon>Ecdysozoa</taxon>
        <taxon>Arthropoda</taxon>
        <taxon>Hexapoda</taxon>
        <taxon>Insecta</taxon>
        <taxon>Pterygota</taxon>
        <taxon>Neoptera</taxon>
        <taxon>Paraneoptera</taxon>
        <taxon>Hemiptera</taxon>
        <taxon>Heteroptera</taxon>
        <taxon>Panheteroptera</taxon>
        <taxon>Cimicomorpha</taxon>
        <taxon>Reduviidae</taxon>
        <taxon>Harpactorinae</taxon>
        <taxon>Harpactorini</taxon>
        <taxon>Rhynocoris</taxon>
    </lineage>
</organism>
<keyword evidence="7" id="KW-1133">Transmembrane helix</keyword>
<evidence type="ECO:0000256" key="5">
    <source>
        <dbReference type="ARBA" id="ARBA00023034"/>
    </source>
</evidence>
<dbReference type="GO" id="GO:0016758">
    <property type="term" value="F:hexosyltransferase activity"/>
    <property type="evidence" value="ECO:0007669"/>
    <property type="project" value="TreeGrafter"/>
</dbReference>
<accession>A0AAW1DDR7</accession>